<dbReference type="Pfam" id="PF00027">
    <property type="entry name" value="cNMP_binding"/>
    <property type="match status" value="1"/>
</dbReference>
<feature type="transmembrane region" description="Helical" evidence="24">
    <location>
        <begin position="630"/>
        <end position="651"/>
    </location>
</feature>
<evidence type="ECO:0000256" key="16">
    <source>
        <dbReference type="ARBA" id="ARBA00023303"/>
    </source>
</evidence>
<organism evidence="27 28">
    <name type="scientific">Kryptolebias marmoratus</name>
    <name type="common">Mangrove killifish</name>
    <name type="synonym">Rivulus marmoratus</name>
    <dbReference type="NCBI Taxonomy" id="37003"/>
    <lineage>
        <taxon>Eukaryota</taxon>
        <taxon>Metazoa</taxon>
        <taxon>Chordata</taxon>
        <taxon>Craniata</taxon>
        <taxon>Vertebrata</taxon>
        <taxon>Euteleostomi</taxon>
        <taxon>Actinopterygii</taxon>
        <taxon>Neopterygii</taxon>
        <taxon>Teleostei</taxon>
        <taxon>Neoteleostei</taxon>
        <taxon>Acanthomorphata</taxon>
        <taxon>Ovalentaria</taxon>
        <taxon>Atherinomorphae</taxon>
        <taxon>Cyprinodontiformes</taxon>
        <taxon>Rivulidae</taxon>
        <taxon>Kryptolebias</taxon>
    </lineage>
</organism>
<keyword evidence="14" id="KW-0406">Ion transport</keyword>
<dbReference type="InterPro" id="IPR000014">
    <property type="entry name" value="PAS"/>
</dbReference>
<dbReference type="GO" id="GO:0005242">
    <property type="term" value="F:inward rectifier potassium channel activity"/>
    <property type="evidence" value="ECO:0007669"/>
    <property type="project" value="TreeGrafter"/>
</dbReference>
<keyword evidence="8 24" id="KW-0812">Transmembrane</keyword>
<dbReference type="PRINTS" id="PR01463">
    <property type="entry name" value="EAGCHANLFMLY"/>
</dbReference>
<keyword evidence="4" id="KW-1003">Cell membrane</keyword>
<evidence type="ECO:0000256" key="12">
    <source>
        <dbReference type="ARBA" id="ARBA00022989"/>
    </source>
</evidence>
<dbReference type="FunFam" id="3.30.450.20:FF:000001">
    <property type="entry name" value="Potassium voltage-gated channel subfamily H member 7"/>
    <property type="match status" value="1"/>
</dbReference>
<evidence type="ECO:0000256" key="22">
    <source>
        <dbReference type="ARBA" id="ARBA00047201"/>
    </source>
</evidence>
<keyword evidence="10" id="KW-0851">Voltage-gated channel</keyword>
<dbReference type="GeneTree" id="ENSGT00940000159846"/>
<feature type="transmembrane region" description="Helical" evidence="24">
    <location>
        <begin position="539"/>
        <end position="563"/>
    </location>
</feature>
<comment type="catalytic activity">
    <reaction evidence="19">
        <text>K(+)(in) = K(+)(out)</text>
        <dbReference type="Rhea" id="RHEA:29463"/>
        <dbReference type="ChEBI" id="CHEBI:29103"/>
    </reaction>
</comment>
<feature type="region of interest" description="Disordered" evidence="23">
    <location>
        <begin position="1060"/>
        <end position="1084"/>
    </location>
</feature>
<evidence type="ECO:0000256" key="9">
    <source>
        <dbReference type="ARBA" id="ARBA00022826"/>
    </source>
</evidence>
<dbReference type="SMART" id="SM00100">
    <property type="entry name" value="cNMP"/>
    <property type="match status" value="1"/>
</dbReference>
<dbReference type="PANTHER" id="PTHR10217:SF506">
    <property type="entry name" value="POTASSIUM VOLTAGE-GATED CHANNEL SUBFAMILY H MEMBER 2"/>
    <property type="match status" value="1"/>
</dbReference>
<feature type="domain" description="PAC" evidence="26">
    <location>
        <begin position="92"/>
        <end position="144"/>
    </location>
</feature>
<dbReference type="Gene3D" id="2.60.120.10">
    <property type="entry name" value="Jelly Rolls"/>
    <property type="match status" value="1"/>
</dbReference>
<keyword evidence="3" id="KW-0813">Transport</keyword>
<dbReference type="Pfam" id="PF00520">
    <property type="entry name" value="Ion_trans"/>
    <property type="match status" value="1"/>
</dbReference>
<name>A0A3Q3ABU4_KRYMA</name>
<dbReference type="SMART" id="SM00086">
    <property type="entry name" value="PAC"/>
    <property type="match status" value="1"/>
</dbReference>
<keyword evidence="13" id="KW-0175">Coiled coil</keyword>
<dbReference type="InterPro" id="IPR014710">
    <property type="entry name" value="RmlC-like_jellyroll"/>
</dbReference>
<dbReference type="Ensembl" id="ENSKMAT00000013702.1">
    <property type="protein sequence ID" value="ENSKMAP00000013495.1"/>
    <property type="gene ID" value="ENSKMAG00000010060.1"/>
</dbReference>
<evidence type="ECO:0000256" key="13">
    <source>
        <dbReference type="ARBA" id="ARBA00023054"/>
    </source>
</evidence>
<dbReference type="InterPro" id="IPR003967">
    <property type="entry name" value="K_chnl_volt-dep_ERG"/>
</dbReference>
<evidence type="ECO:0000313" key="27">
    <source>
        <dbReference type="Ensembl" id="ENSKMAP00000013495.1"/>
    </source>
</evidence>
<evidence type="ECO:0000256" key="15">
    <source>
        <dbReference type="ARBA" id="ARBA00023136"/>
    </source>
</evidence>
<evidence type="ECO:0000256" key="3">
    <source>
        <dbReference type="ARBA" id="ARBA00022448"/>
    </source>
</evidence>
<dbReference type="InterPro" id="IPR003938">
    <property type="entry name" value="K_chnl_volt-dep_EAG/ELK/ERG"/>
</dbReference>
<comment type="subcellular location">
    <subcellularLocation>
        <location evidence="1">Cell membrane</location>
        <topology evidence="1">Multi-pass membrane protein</topology>
    </subcellularLocation>
</comment>
<keyword evidence="5" id="KW-0488">Methylation</keyword>
<dbReference type="Proteomes" id="UP000264800">
    <property type="component" value="Unplaced"/>
</dbReference>
<dbReference type="InterPro" id="IPR050818">
    <property type="entry name" value="KCNH_animal-type"/>
</dbReference>
<feature type="transmembrane region" description="Helical" evidence="24">
    <location>
        <begin position="599"/>
        <end position="618"/>
    </location>
</feature>
<evidence type="ECO:0000256" key="18">
    <source>
        <dbReference type="ARBA" id="ARBA00031970"/>
    </source>
</evidence>
<evidence type="ECO:0000259" key="26">
    <source>
        <dbReference type="PROSITE" id="PS50113"/>
    </source>
</evidence>
<dbReference type="GO" id="GO:0060307">
    <property type="term" value="P:regulation of ventricular cardiac muscle cell membrane repolarization"/>
    <property type="evidence" value="ECO:0007669"/>
    <property type="project" value="TreeGrafter"/>
</dbReference>
<evidence type="ECO:0000256" key="1">
    <source>
        <dbReference type="ARBA" id="ARBA00004651"/>
    </source>
</evidence>
<dbReference type="Gene3D" id="1.10.1200.260">
    <property type="match status" value="1"/>
</dbReference>
<keyword evidence="7" id="KW-0597">Phosphoprotein</keyword>
<dbReference type="GO" id="GO:0034702">
    <property type="term" value="C:monoatomic ion channel complex"/>
    <property type="evidence" value="ECO:0007669"/>
    <property type="project" value="UniProtKB-KW"/>
</dbReference>
<evidence type="ECO:0000313" key="28">
    <source>
        <dbReference type="Proteomes" id="UP000264800"/>
    </source>
</evidence>
<dbReference type="FunFam" id="2.60.120.10:FF:000011">
    <property type="entry name" value="Potassium channel, voltage-gated eag-related subfamily H, member 7"/>
    <property type="match status" value="1"/>
</dbReference>
<dbReference type="PANTHER" id="PTHR10217">
    <property type="entry name" value="VOLTAGE AND LIGAND GATED POTASSIUM CHANNEL"/>
    <property type="match status" value="1"/>
</dbReference>
<evidence type="ECO:0000256" key="5">
    <source>
        <dbReference type="ARBA" id="ARBA00022481"/>
    </source>
</evidence>
<dbReference type="InterPro" id="IPR018490">
    <property type="entry name" value="cNMP-bd_dom_sf"/>
</dbReference>
<dbReference type="InterPro" id="IPR001610">
    <property type="entry name" value="PAC"/>
</dbReference>
<feature type="domain" description="Cyclic nucleotide-binding" evidence="25">
    <location>
        <begin position="730"/>
        <end position="830"/>
    </location>
</feature>
<dbReference type="Pfam" id="PF13426">
    <property type="entry name" value="PAS_9"/>
    <property type="match status" value="1"/>
</dbReference>
<feature type="region of interest" description="Disordered" evidence="23">
    <location>
        <begin position="171"/>
        <end position="198"/>
    </location>
</feature>
<dbReference type="CDD" id="cd00038">
    <property type="entry name" value="CAP_ED"/>
    <property type="match status" value="1"/>
</dbReference>
<evidence type="ECO:0000256" key="24">
    <source>
        <dbReference type="SAM" id="Phobius"/>
    </source>
</evidence>
<dbReference type="PRINTS" id="PR01470">
    <property type="entry name" value="ERGCHANNEL"/>
</dbReference>
<dbReference type="InterPro" id="IPR005821">
    <property type="entry name" value="Ion_trans_dom"/>
</dbReference>
<proteinExistence type="inferred from homology"/>
<evidence type="ECO:0000256" key="2">
    <source>
        <dbReference type="ARBA" id="ARBA00007076"/>
    </source>
</evidence>
<keyword evidence="16" id="KW-0407">Ion channel</keyword>
<accession>A0A3Q3ABU4</accession>
<evidence type="ECO:0000256" key="8">
    <source>
        <dbReference type="ARBA" id="ARBA00022692"/>
    </source>
</evidence>
<dbReference type="PROSITE" id="PS50042">
    <property type="entry name" value="CNMP_BINDING_3"/>
    <property type="match status" value="1"/>
</dbReference>
<dbReference type="GO" id="GO:0005886">
    <property type="term" value="C:plasma membrane"/>
    <property type="evidence" value="ECO:0007669"/>
    <property type="project" value="UniProtKB-SubCell"/>
</dbReference>
<keyword evidence="9" id="KW-0631">Potassium channel</keyword>
<protein>
    <recommendedName>
        <fullName evidence="21">Voltage-gated inwardly rectifying potassium channel KCNH2</fullName>
    </recommendedName>
    <alternativeName>
        <fullName evidence="17">Ether-a-go-go-related gene potassium channel 1</fullName>
    </alternativeName>
    <alternativeName>
        <fullName evidence="22">Potassium voltage-gated channel subfamily H member 2</fullName>
    </alternativeName>
    <alternativeName>
        <fullName evidence="18">Voltage-gated potassium channel subunit Kv11.1</fullName>
    </alternativeName>
</protein>
<keyword evidence="28" id="KW-1185">Reference proteome</keyword>
<dbReference type="AlphaFoldDB" id="A0A3Q3ABU4"/>
<dbReference type="GO" id="GO:0086013">
    <property type="term" value="P:membrane repolarization during cardiac muscle cell action potential"/>
    <property type="evidence" value="ECO:0007669"/>
    <property type="project" value="TreeGrafter"/>
</dbReference>
<keyword evidence="15 24" id="KW-0472">Membrane</keyword>
<dbReference type="OMA" id="CHNRHAS"/>
<dbReference type="GO" id="GO:0086091">
    <property type="term" value="P:regulation of heart rate by cardiac conduction"/>
    <property type="evidence" value="ECO:0007669"/>
    <property type="project" value="TreeGrafter"/>
</dbReference>
<keyword evidence="6" id="KW-0633">Potassium transport</keyword>
<dbReference type="PROSITE" id="PS50113">
    <property type="entry name" value="PAC"/>
    <property type="match status" value="1"/>
</dbReference>
<feature type="compositionally biased region" description="Polar residues" evidence="23">
    <location>
        <begin position="1063"/>
        <end position="1076"/>
    </location>
</feature>
<sequence length="1084" mass="121873">MPVRRGHVAPQNTFLDTIIRKFDSQSRKFLIANARVENCAIIFCNDGFCHMCGFTRAEIMQKPCTCNFLYGPDTKRLAIAQMAQALLGSEERKVEIILYRKDGQCFLCMVDVVPVKNEDGVVIMFILNFEVMTEETRKDHKRELNHRLPTWLVTGRPRGFKLRLPPLRSLSNSKASLDDPEAGHNPTPTALPLQPDPSHESLGLGEFLPLPHLPTAHQDQHISPPLLLPPEAHLVGPLNQSSSCVLPSLRLSLNPDGSGSNCSLAHSRSRESFYSMRRASSVDEIEAMRPEWDRKKRAVNRKSNILNSTSDSDLMQYRTISKIPQITLNFVDFKPDPLIALPSGEMDIIAPCKLIDRTHNVTEKVTQVLSLGADVLPEYKLQAPRIHKWTVLHYSPFKAVWDWLILLLVIYTAILTPYSAAFLLNDQVEVAKQSCGYSCSPLNVVDLIVDIMFIIDILINFRTTYVNSNDEVVSHPVRIAVHYFKGWFLIDMVAAIPFDLLIYRNGEETTTLIGLLKTARLLRLVRVARKLDRYSEYGAAVLFLLMCTFALIAHWLACIWYAVGNVERNGSIGWLHTLGEQLGKQFNDSVPGPSIKDKYVTALYFTFSSLTSVGFGNVSPNTNSEKIFSICVMLIGSLMYASIFGNVSAIIQRLYSGTARYHTQMLRVREFIRFHQIPNPLRQRLEEYFQHAWSYTNGIDMNAVLKGFPECLQADICLHLNRSLLQNCKAFKGSTKGCLRALAMKFKTTHAPPGDTLVHAGDVLTALYFISRGSIEILRGDVVVAILGKNDIFGEPINLYPRPGKSNADVRALTYCDLHKILREDVLEVLDMYPEFADHFWNNLEITFNLRDTNMIPGSPSSDDSTCGGFNKLRRRKLSFRRRTEKGHLSSVDCASHFSLLMLVFLTTEAFIFFRAFSGVSNIFSFWGENRGTSRYQEVPNSNIASLPHLNTSLHSMSQQKRCQLDTRLDLLQKQLNRLENRMSTDIGAIMQLLQRQMALVPPAYSTVSSPPQVEIVTMSVESNIGEGLEFASGVCIKAKIKTSSGTDVLPVEGETLRRLSVQEPQTTLDSQTSQRHSSDPGGS</sequence>
<feature type="transmembrane region" description="Helical" evidence="24">
    <location>
        <begin position="403"/>
        <end position="424"/>
    </location>
</feature>
<evidence type="ECO:0000256" key="20">
    <source>
        <dbReference type="ARBA" id="ARBA00046729"/>
    </source>
</evidence>
<dbReference type="CDD" id="cd00130">
    <property type="entry name" value="PAS"/>
    <property type="match status" value="1"/>
</dbReference>
<comment type="subunit">
    <text evidence="20">The potassium channel is probably composed of a homo- or heterotetrameric complex of pore-forming alpha subunits that can associate with modulating beta subunits. Interacts with DNAJB12 and DNAJB14; chaperones DNAJB12 and DNAJB14 promote tetramerization. Heteromultimer with KCNH6/ERG2 and KCNH7/ERG3. Interacts with ALG10B. Forms a stable complex with KCNE1 or KCNE2, and that this heteromultimerization regulates Inward rectifier potassium channel activity. Interacts with CANX. The core-glycosylated, but not the fully glycosylated form interacts with RNF207. Interacts with NDFIP1 and NDFIP2; this interaction decreases the cell membrane expression by targeting KCNH2, through interaction with NEDD4L, for the degradation through the multivesicular bodies (MVBs)-lysosomal pathway.</text>
</comment>
<dbReference type="Gene3D" id="1.10.287.70">
    <property type="match status" value="1"/>
</dbReference>
<comment type="similarity">
    <text evidence="2">Belongs to the potassium channel family. H (Eag) (TC 1.A.1.20) subfamily. Kv11.1/KCNH2 sub-subfamily.</text>
</comment>
<dbReference type="FunFam" id="1.10.287.70:FF:000020">
    <property type="entry name" value="Potassium channel, voltage-gated eag-related subfamily H, member 7"/>
    <property type="match status" value="1"/>
</dbReference>
<evidence type="ECO:0000256" key="19">
    <source>
        <dbReference type="ARBA" id="ARBA00034430"/>
    </source>
</evidence>
<evidence type="ECO:0000256" key="7">
    <source>
        <dbReference type="ARBA" id="ARBA00022553"/>
    </source>
</evidence>
<keyword evidence="11" id="KW-0630">Potassium</keyword>
<dbReference type="InterPro" id="IPR035965">
    <property type="entry name" value="PAS-like_dom_sf"/>
</dbReference>
<dbReference type="Gene3D" id="3.30.450.20">
    <property type="entry name" value="PAS domain"/>
    <property type="match status" value="1"/>
</dbReference>
<dbReference type="SUPFAM" id="SSF51206">
    <property type="entry name" value="cAMP-binding domain-like"/>
    <property type="match status" value="1"/>
</dbReference>
<reference evidence="27" key="1">
    <citation type="submission" date="2025-08" db="UniProtKB">
        <authorList>
            <consortium name="Ensembl"/>
        </authorList>
    </citation>
    <scope>IDENTIFICATION</scope>
</reference>
<evidence type="ECO:0000256" key="21">
    <source>
        <dbReference type="ARBA" id="ARBA00047187"/>
    </source>
</evidence>
<dbReference type="InterPro" id="IPR000700">
    <property type="entry name" value="PAS-assoc_C"/>
</dbReference>
<evidence type="ECO:0000256" key="4">
    <source>
        <dbReference type="ARBA" id="ARBA00022475"/>
    </source>
</evidence>
<dbReference type="SUPFAM" id="SSF81324">
    <property type="entry name" value="Voltage-gated potassium channels"/>
    <property type="match status" value="1"/>
</dbReference>
<keyword evidence="12 24" id="KW-1133">Transmembrane helix</keyword>
<reference evidence="27" key="2">
    <citation type="submission" date="2025-09" db="UniProtKB">
        <authorList>
            <consortium name="Ensembl"/>
        </authorList>
    </citation>
    <scope>IDENTIFICATION</scope>
</reference>
<dbReference type="InterPro" id="IPR000595">
    <property type="entry name" value="cNMP-bd_dom"/>
</dbReference>
<evidence type="ECO:0000256" key="6">
    <source>
        <dbReference type="ARBA" id="ARBA00022538"/>
    </source>
</evidence>
<evidence type="ECO:0000256" key="14">
    <source>
        <dbReference type="ARBA" id="ARBA00023065"/>
    </source>
</evidence>
<evidence type="ECO:0000256" key="23">
    <source>
        <dbReference type="SAM" id="MobiDB-lite"/>
    </source>
</evidence>
<evidence type="ECO:0000256" key="17">
    <source>
        <dbReference type="ARBA" id="ARBA00030015"/>
    </source>
</evidence>
<evidence type="ECO:0000259" key="25">
    <source>
        <dbReference type="PROSITE" id="PS50042"/>
    </source>
</evidence>
<dbReference type="SUPFAM" id="SSF55785">
    <property type="entry name" value="PYP-like sensor domain (PAS domain)"/>
    <property type="match status" value="1"/>
</dbReference>
<evidence type="ECO:0000256" key="10">
    <source>
        <dbReference type="ARBA" id="ARBA00022882"/>
    </source>
</evidence>
<evidence type="ECO:0000256" key="11">
    <source>
        <dbReference type="ARBA" id="ARBA00022958"/>
    </source>
</evidence>
<dbReference type="FunFam" id="1.10.1200.260:FF:000001">
    <property type="entry name" value="Potassium voltage-gated channel subfamily H member 7"/>
    <property type="match status" value="1"/>
</dbReference>